<feature type="region of interest" description="Disordered" evidence="1">
    <location>
        <begin position="616"/>
        <end position="659"/>
    </location>
</feature>
<protein>
    <submittedName>
        <fullName evidence="3">NACHT domain-containing protein</fullName>
    </submittedName>
</protein>
<dbReference type="InterPro" id="IPR007111">
    <property type="entry name" value="NACHT_NTPase"/>
</dbReference>
<accession>A0ABW2P146</accession>
<reference evidence="4" key="1">
    <citation type="journal article" date="2019" name="Int. J. Syst. Evol. Microbiol.">
        <title>The Global Catalogue of Microorganisms (GCM) 10K type strain sequencing project: providing services to taxonomists for standard genome sequencing and annotation.</title>
        <authorList>
            <consortium name="The Broad Institute Genomics Platform"/>
            <consortium name="The Broad Institute Genome Sequencing Center for Infectious Disease"/>
            <person name="Wu L."/>
            <person name="Ma J."/>
        </authorList>
    </citation>
    <scope>NUCLEOTIDE SEQUENCE [LARGE SCALE GENOMIC DNA]</scope>
    <source>
        <strain evidence="4">CECT 7649</strain>
    </source>
</reference>
<dbReference type="RefSeq" id="WP_380825924.1">
    <property type="nucleotide sequence ID" value="NZ_JBHTCG010000005.1"/>
</dbReference>
<evidence type="ECO:0000259" key="2">
    <source>
        <dbReference type="PROSITE" id="PS50837"/>
    </source>
</evidence>
<dbReference type="Pfam" id="PF05729">
    <property type="entry name" value="NACHT"/>
    <property type="match status" value="1"/>
</dbReference>
<dbReference type="Gene3D" id="3.40.50.300">
    <property type="entry name" value="P-loop containing nucleotide triphosphate hydrolases"/>
    <property type="match status" value="1"/>
</dbReference>
<feature type="domain" description="NACHT" evidence="2">
    <location>
        <begin position="153"/>
        <end position="279"/>
    </location>
</feature>
<dbReference type="PANTHER" id="PTHR46844">
    <property type="entry name" value="SLR5058 PROTEIN"/>
    <property type="match status" value="1"/>
</dbReference>
<evidence type="ECO:0000313" key="3">
    <source>
        <dbReference type="EMBL" id="MFC7382638.1"/>
    </source>
</evidence>
<evidence type="ECO:0000256" key="1">
    <source>
        <dbReference type="SAM" id="MobiDB-lite"/>
    </source>
</evidence>
<feature type="compositionally biased region" description="Low complexity" evidence="1">
    <location>
        <begin position="620"/>
        <end position="629"/>
    </location>
</feature>
<dbReference type="Proteomes" id="UP001596496">
    <property type="component" value="Unassembled WGS sequence"/>
</dbReference>
<proteinExistence type="predicted"/>
<keyword evidence="4" id="KW-1185">Reference proteome</keyword>
<organism evidence="3 4">
    <name type="scientific">Sphaerisporangium rhizosphaerae</name>
    <dbReference type="NCBI Taxonomy" id="2269375"/>
    <lineage>
        <taxon>Bacteria</taxon>
        <taxon>Bacillati</taxon>
        <taxon>Actinomycetota</taxon>
        <taxon>Actinomycetes</taxon>
        <taxon>Streptosporangiales</taxon>
        <taxon>Streptosporangiaceae</taxon>
        <taxon>Sphaerisporangium</taxon>
    </lineage>
</organism>
<dbReference type="InterPro" id="IPR027417">
    <property type="entry name" value="P-loop_NTPase"/>
</dbReference>
<name>A0ABW2P146_9ACTN</name>
<dbReference type="PROSITE" id="PS50837">
    <property type="entry name" value="NACHT"/>
    <property type="match status" value="1"/>
</dbReference>
<comment type="caution">
    <text evidence="3">The sequence shown here is derived from an EMBL/GenBank/DDBJ whole genome shotgun (WGS) entry which is preliminary data.</text>
</comment>
<dbReference type="PANTHER" id="PTHR46844:SF1">
    <property type="entry name" value="SLR5058 PROTEIN"/>
    <property type="match status" value="1"/>
</dbReference>
<gene>
    <name evidence="3" type="ORF">ACFQSB_10520</name>
</gene>
<dbReference type="SUPFAM" id="SSF52540">
    <property type="entry name" value="P-loop containing nucleoside triphosphate hydrolases"/>
    <property type="match status" value="1"/>
</dbReference>
<evidence type="ECO:0000313" key="4">
    <source>
        <dbReference type="Proteomes" id="UP001596496"/>
    </source>
</evidence>
<dbReference type="EMBL" id="JBHTCG010000005">
    <property type="protein sequence ID" value="MFC7382638.1"/>
    <property type="molecule type" value="Genomic_DNA"/>
</dbReference>
<sequence length="1184" mass="127474">MRGLKVLARVVAGAAGVVAAGVATNQVLNNGALSWNWAYAAFALALIAELSRELLVSPPSPVTGARPPRGSLGVYLRQVRASVSYMETLGVATQSEFMLRTRQVYVDVSLMPKPTHDTAREPYVGAVPARPQAVPGERRTLESFLAAGHDGGRVLAVIGGPGSGKTTLVRTTTLNLSTCTWRFWRGGPLPVLLYLRDHAGALMAAQPPGLAAVATSAGWLAGRIPAAWLERRLDRGGCVVLLDGLDEVADEDDRVRVVAWIRRQIERHPRNQYVVTSRPHGYLSNPLPSAEVLQVRRFTHEQIGRYLHGWYHAIESRAADAPGPAVREIAAGKADDLLARLRAAPGLYDLAANPLLLTMIANVHRYRGQLPGGRAALYAEMCDVLLHRRQEARNLTDATGLRGPQKERVVRHLALAMMRGGVRDMAAMDAGRAIRRALRQVSGTVTPEVFLEEARKSGLLVEREHGRYAFAHLTLQEYLAAAQIGQHDPGPLAGHVDDPWWRETILLWSANADATPVIEACLASGTVRALALAFDCAEQALQVDPGVRERLEALLDVGDAEQDQDRRRLLAGVKAARSLREVIWLDENTAVCARPVSRDLYDMFLRDTGVHGDTWYGARGRAPSGDAPPSGGGDAPSGGRRDVPSAARGNAPPEAAEEEPVVGVLAGHAHVFVGWLNALLDGDLTYRLPTREEMGDPALSLVEGVSGHTVWVRDPGDTGAPGAPEPSEVTATADDIVLHQPDGVPSPYAPDVSRLVDYPARDVAFCGDHLALVLGAEPSPEAWSYARVFAAALEYVEAPSPGADRDAFARVLVLASHLELQRLADLVLQRASHVRRAVVLVRVMRLGQALGVDFASHAGLAGFLTLQELVEEKLLYGAFLASSELSSLVPALARLAPLHARIDGTLGHLDRRWLDYSESSWRDSLVPDLEEAVRHAAGLAHAGRPGLMSGGPAMVFNRAGALGRLSGLAGDPAHRPDGLLDYCDGADTSDRDHDLRRAVGLALVMHDDRFEGTMIALRALLDLWRPLWGVDPITQKVQVDRPPTLDRVLADFTSDLSFTLGHRGNPVAALREGIAVLSASSSTGRSRTRREQALRLAAEAEALIAPVMLGGASYNVIDFACARVRLIAAVAVLVRSVGGQFETPVVYERRAAERLAEAMAGLAGLQDRFEGRLPANELIVLVRS</sequence>